<dbReference type="Proteomes" id="UP001216390">
    <property type="component" value="Chromosome"/>
</dbReference>
<evidence type="ECO:0000259" key="3">
    <source>
        <dbReference type="Pfam" id="PF14032"/>
    </source>
</evidence>
<evidence type="ECO:0000256" key="2">
    <source>
        <dbReference type="SAM" id="SignalP"/>
    </source>
</evidence>
<protein>
    <submittedName>
        <fullName evidence="4">Sensor domain-containing protein</fullName>
    </submittedName>
</protein>
<sequence length="232" mass="22849">MHRPRIAACAVAAALVLALAACGGDDDSGTTTTSTSTLPDAPSTAGTDDGATTTAGDDDGGPTTTAAPTTSPNLPPSDSPLVDQLLDPAAVGEGFAPDDTLGDGTFDGDLCEDVTIEPSWDDQAGQGLSRAEEGGDLTAFTQAVLDFPDDAAAEAFVAEVREGQTTCLGGEATDVDAGDEAFLISVSDEEGSAAAAVVRIGPRVTSLTALGPTDPGPLDEELVQAAAAAIGG</sequence>
<organism evidence="4 5">
    <name type="scientific">Iamia majanohamensis</name>
    <dbReference type="NCBI Taxonomy" id="467976"/>
    <lineage>
        <taxon>Bacteria</taxon>
        <taxon>Bacillati</taxon>
        <taxon>Actinomycetota</taxon>
        <taxon>Acidimicrobiia</taxon>
        <taxon>Acidimicrobiales</taxon>
        <taxon>Iamiaceae</taxon>
        <taxon>Iamia</taxon>
    </lineage>
</organism>
<feature type="chain" id="PRO_5041983758" evidence="2">
    <location>
        <begin position="24"/>
        <end position="232"/>
    </location>
</feature>
<reference evidence="4" key="1">
    <citation type="submission" date="2023-01" db="EMBL/GenBank/DDBJ databases">
        <title>The diversity of Class Acidimicrobiia in South China Sea sediment environments and the proposal of Iamia marina sp. nov., a novel species of the genus Iamia.</title>
        <authorList>
            <person name="He Y."/>
            <person name="Tian X."/>
        </authorList>
    </citation>
    <scope>NUCLEOTIDE SEQUENCE</scope>
    <source>
        <strain evidence="4">DSM 19957</strain>
    </source>
</reference>
<name>A0AAE9Y7S8_9ACTN</name>
<keyword evidence="5" id="KW-1185">Reference proteome</keyword>
<feature type="domain" description="PknH-like extracellular" evidence="3">
    <location>
        <begin position="119"/>
        <end position="194"/>
    </location>
</feature>
<proteinExistence type="predicted"/>
<feature type="compositionally biased region" description="Low complexity" evidence="1">
    <location>
        <begin position="25"/>
        <end position="72"/>
    </location>
</feature>
<dbReference type="PROSITE" id="PS51257">
    <property type="entry name" value="PROKAR_LIPOPROTEIN"/>
    <property type="match status" value="1"/>
</dbReference>
<evidence type="ECO:0000256" key="1">
    <source>
        <dbReference type="SAM" id="MobiDB-lite"/>
    </source>
</evidence>
<keyword evidence="2" id="KW-0732">Signal</keyword>
<dbReference type="AlphaFoldDB" id="A0AAE9Y7S8"/>
<gene>
    <name evidence="4" type="ORF">PO878_06330</name>
</gene>
<dbReference type="EMBL" id="CP116942">
    <property type="protein sequence ID" value="WCO68344.1"/>
    <property type="molecule type" value="Genomic_DNA"/>
</dbReference>
<dbReference type="InterPro" id="IPR026954">
    <property type="entry name" value="PknH-like_Extracell"/>
</dbReference>
<dbReference type="KEGG" id="ima:PO878_06330"/>
<accession>A0AAE9Y7S8</accession>
<dbReference type="Pfam" id="PF14032">
    <property type="entry name" value="PknH_C"/>
    <property type="match status" value="1"/>
</dbReference>
<evidence type="ECO:0000313" key="4">
    <source>
        <dbReference type="EMBL" id="WCO68344.1"/>
    </source>
</evidence>
<dbReference type="RefSeq" id="WP_272737861.1">
    <property type="nucleotide sequence ID" value="NZ_CP116942.1"/>
</dbReference>
<feature type="region of interest" description="Disordered" evidence="1">
    <location>
        <begin position="25"/>
        <end position="112"/>
    </location>
</feature>
<feature type="compositionally biased region" description="Low complexity" evidence="1">
    <location>
        <begin position="98"/>
        <end position="108"/>
    </location>
</feature>
<evidence type="ECO:0000313" key="5">
    <source>
        <dbReference type="Proteomes" id="UP001216390"/>
    </source>
</evidence>
<feature type="signal peptide" evidence="2">
    <location>
        <begin position="1"/>
        <end position="23"/>
    </location>
</feature>